<dbReference type="KEGG" id="png:PNIG_a0482"/>
<dbReference type="InterPro" id="IPR052715">
    <property type="entry name" value="RAYT_transposase"/>
</dbReference>
<dbReference type="PANTHER" id="PTHR36966">
    <property type="entry name" value="REP-ASSOCIATED TYROSINE TRANSPOSASE"/>
    <property type="match status" value="1"/>
</dbReference>
<dbReference type="RefSeq" id="WP_089367699.1">
    <property type="nucleotide sequence ID" value="NZ_BJXZ01000036.1"/>
</dbReference>
<dbReference type="SUPFAM" id="SSF143422">
    <property type="entry name" value="Transposase IS200-like"/>
    <property type="match status" value="1"/>
</dbReference>
<feature type="domain" description="Transposase IS200-like" evidence="1">
    <location>
        <begin position="14"/>
        <end position="128"/>
    </location>
</feature>
<dbReference type="GeneID" id="300940463"/>
<dbReference type="SMART" id="SM01321">
    <property type="entry name" value="Y1_Tnp"/>
    <property type="match status" value="1"/>
</dbReference>
<dbReference type="AlphaFoldDB" id="A0AAC9UCG6"/>
<dbReference type="Gene3D" id="3.30.70.1290">
    <property type="entry name" value="Transposase IS200-like"/>
    <property type="match status" value="1"/>
</dbReference>
<dbReference type="EMBL" id="CP011036">
    <property type="protein sequence ID" value="ASM52795.1"/>
    <property type="molecule type" value="Genomic_DNA"/>
</dbReference>
<dbReference type="GO" id="GO:0043565">
    <property type="term" value="F:sequence-specific DNA binding"/>
    <property type="evidence" value="ECO:0007669"/>
    <property type="project" value="TreeGrafter"/>
</dbReference>
<evidence type="ECO:0000259" key="1">
    <source>
        <dbReference type="SMART" id="SM01321"/>
    </source>
</evidence>
<evidence type="ECO:0000313" key="2">
    <source>
        <dbReference type="EMBL" id="ASM52795.1"/>
    </source>
</evidence>
<protein>
    <recommendedName>
        <fullName evidence="1">Transposase IS200-like domain-containing protein</fullName>
    </recommendedName>
</protein>
<gene>
    <name evidence="2" type="ORF">PNIG_a0482</name>
</gene>
<keyword evidence="3" id="KW-1185">Reference proteome</keyword>
<dbReference type="Proteomes" id="UP000198329">
    <property type="component" value="Chromosome I"/>
</dbReference>
<accession>A0AAC9UCG6</accession>
<dbReference type="Pfam" id="PF01797">
    <property type="entry name" value="Y1_Tnp"/>
    <property type="match status" value="1"/>
</dbReference>
<dbReference type="GO" id="GO:0004803">
    <property type="term" value="F:transposase activity"/>
    <property type="evidence" value="ECO:0007669"/>
    <property type="project" value="InterPro"/>
</dbReference>
<dbReference type="GO" id="GO:0006313">
    <property type="term" value="P:DNA transposition"/>
    <property type="evidence" value="ECO:0007669"/>
    <property type="project" value="InterPro"/>
</dbReference>
<dbReference type="InterPro" id="IPR002686">
    <property type="entry name" value="Transposase_17"/>
</dbReference>
<organism evidence="2 3">
    <name type="scientific">Pseudoalteromonas nigrifaciens</name>
    <dbReference type="NCBI Taxonomy" id="28109"/>
    <lineage>
        <taxon>Bacteria</taxon>
        <taxon>Pseudomonadati</taxon>
        <taxon>Pseudomonadota</taxon>
        <taxon>Gammaproteobacteria</taxon>
        <taxon>Alteromonadales</taxon>
        <taxon>Pseudoalteromonadaceae</taxon>
        <taxon>Pseudoalteromonas</taxon>
    </lineage>
</organism>
<reference evidence="2 3" key="1">
    <citation type="submission" date="2015-03" db="EMBL/GenBank/DDBJ databases">
        <authorList>
            <person name="Xie B.-B."/>
            <person name="Rong J.-C."/>
            <person name="Qin Q.-L."/>
            <person name="Zhang Y.-Z."/>
        </authorList>
    </citation>
    <scope>NUCLEOTIDE SEQUENCE [LARGE SCALE GENOMIC DNA]</scope>
    <source>
        <strain evidence="2 3">KMM 661</strain>
    </source>
</reference>
<proteinExistence type="predicted"/>
<sequence>MKKSQLLRKGRVSLANHYYNVTLVTYDRQCLFTDLYLNRLLINEMRILEEQDASKTIAFVFMPDHIHWLFQLKMSSSLSCLIRTFKGRCTKQAREQFLIQKLWQPDFYDHLIRDESDLTNCARYIVANPLRASLVKSVAFYPHWDCIYIT</sequence>
<dbReference type="InterPro" id="IPR036515">
    <property type="entry name" value="Transposase_17_sf"/>
</dbReference>
<name>A0AAC9UCG6_9GAMM</name>
<dbReference type="PANTHER" id="PTHR36966:SF1">
    <property type="entry name" value="REP-ASSOCIATED TYROSINE TRANSPOSASE"/>
    <property type="match status" value="1"/>
</dbReference>
<dbReference type="NCBIfam" id="NF047646">
    <property type="entry name" value="REP_Tyr_transpos"/>
    <property type="match status" value="1"/>
</dbReference>
<evidence type="ECO:0000313" key="3">
    <source>
        <dbReference type="Proteomes" id="UP000198329"/>
    </source>
</evidence>